<dbReference type="STRING" id="1855912.LuPra_03575"/>
<evidence type="ECO:0000313" key="1">
    <source>
        <dbReference type="EMBL" id="AMY10345.1"/>
    </source>
</evidence>
<dbReference type="Proteomes" id="UP000076079">
    <property type="component" value="Chromosome"/>
</dbReference>
<name>A0A143PP42_LUTPR</name>
<dbReference type="EMBL" id="CP015136">
    <property type="protein sequence ID" value="AMY10345.1"/>
    <property type="molecule type" value="Genomic_DNA"/>
</dbReference>
<dbReference type="KEGG" id="abac:LuPra_03575"/>
<protein>
    <submittedName>
        <fullName evidence="1">Uncharacterized protein</fullName>
    </submittedName>
</protein>
<reference evidence="2" key="2">
    <citation type="submission" date="2016-04" db="EMBL/GenBank/DDBJ databases">
        <title>First Complete Genome Sequence of a Subdivision 6 Acidobacterium.</title>
        <authorList>
            <person name="Huang S."/>
            <person name="Vieira S."/>
            <person name="Bunk B."/>
            <person name="Riedel T."/>
            <person name="Sproeer C."/>
            <person name="Overmann J."/>
        </authorList>
    </citation>
    <scope>NUCLEOTIDE SEQUENCE [LARGE SCALE GENOMIC DNA]</scope>
    <source>
        <strain evidence="2">DSM 100886 HEG_-6_39</strain>
    </source>
</reference>
<dbReference type="AlphaFoldDB" id="A0A143PP42"/>
<evidence type="ECO:0000313" key="2">
    <source>
        <dbReference type="Proteomes" id="UP000076079"/>
    </source>
</evidence>
<proteinExistence type="predicted"/>
<accession>A0A143PP42</accession>
<sequence length="86" mass="9581">MSQASLPPFAAVVLEALAGHGLRPHTGTGVDVLRAQVSDLYRYEIRQLRGRLLAGDIPKASYADAVRALRLRYLLLSVPKDQWRVR</sequence>
<reference evidence="1 2" key="1">
    <citation type="journal article" date="2016" name="Genome Announc.">
        <title>First Complete Genome Sequence of a Subdivision 6 Acidobacterium Strain.</title>
        <authorList>
            <person name="Huang S."/>
            <person name="Vieira S."/>
            <person name="Bunk B."/>
            <person name="Riedel T."/>
            <person name="Sproer C."/>
            <person name="Overmann J."/>
        </authorList>
    </citation>
    <scope>NUCLEOTIDE SEQUENCE [LARGE SCALE GENOMIC DNA]</scope>
    <source>
        <strain evidence="2">DSM 100886 HEG_-6_39</strain>
    </source>
</reference>
<dbReference type="RefSeq" id="WP_110171992.1">
    <property type="nucleotide sequence ID" value="NZ_CP015136.1"/>
</dbReference>
<keyword evidence="2" id="KW-1185">Reference proteome</keyword>
<organism evidence="1 2">
    <name type="scientific">Luteitalea pratensis</name>
    <dbReference type="NCBI Taxonomy" id="1855912"/>
    <lineage>
        <taxon>Bacteria</taxon>
        <taxon>Pseudomonadati</taxon>
        <taxon>Acidobacteriota</taxon>
        <taxon>Vicinamibacteria</taxon>
        <taxon>Vicinamibacterales</taxon>
        <taxon>Vicinamibacteraceae</taxon>
        <taxon>Luteitalea</taxon>
    </lineage>
</organism>
<gene>
    <name evidence="1" type="ORF">LuPra_03575</name>
</gene>